<keyword evidence="4 7" id="KW-0505">Motor protein</keyword>
<dbReference type="STRING" id="1537102.L1LFX2"/>
<dbReference type="GO" id="GO:0016459">
    <property type="term" value="C:myosin complex"/>
    <property type="evidence" value="ECO:0007669"/>
    <property type="project" value="UniProtKB-KW"/>
</dbReference>
<dbReference type="GO" id="GO:0051015">
    <property type="term" value="F:actin filament binding"/>
    <property type="evidence" value="ECO:0007669"/>
    <property type="project" value="TreeGrafter"/>
</dbReference>
<evidence type="ECO:0000313" key="9">
    <source>
        <dbReference type="EMBL" id="EKX74322.1"/>
    </source>
</evidence>
<feature type="repeat" description="RCC1" evidence="6">
    <location>
        <begin position="1156"/>
        <end position="1208"/>
    </location>
</feature>
<dbReference type="eggNOG" id="KOG0160">
    <property type="taxonomic scope" value="Eukaryota"/>
</dbReference>
<dbReference type="Gene3D" id="1.10.10.820">
    <property type="match status" value="1"/>
</dbReference>
<dbReference type="Gene3D" id="3.40.850.10">
    <property type="entry name" value="Kinesin motor domain"/>
    <property type="match status" value="1"/>
</dbReference>
<dbReference type="OrthoDB" id="360151at2759"/>
<feature type="region of interest" description="Actin-binding" evidence="7">
    <location>
        <begin position="642"/>
        <end position="664"/>
    </location>
</feature>
<dbReference type="Gene3D" id="1.20.120.720">
    <property type="entry name" value="Myosin VI head, motor domain, U50 subdomain"/>
    <property type="match status" value="1"/>
</dbReference>
<dbReference type="InterPro" id="IPR000048">
    <property type="entry name" value="IQ_motif_EF-hand-BS"/>
</dbReference>
<dbReference type="Proteomes" id="UP000031512">
    <property type="component" value="Unassembled WGS sequence"/>
</dbReference>
<dbReference type="GO" id="GO:0005524">
    <property type="term" value="F:ATP binding"/>
    <property type="evidence" value="ECO:0007669"/>
    <property type="project" value="UniProtKB-UniRule"/>
</dbReference>
<dbReference type="SMART" id="SM00242">
    <property type="entry name" value="MYSc"/>
    <property type="match status" value="1"/>
</dbReference>
<dbReference type="PROSITE" id="PS51456">
    <property type="entry name" value="MYOSIN_MOTOR"/>
    <property type="match status" value="1"/>
</dbReference>
<dbReference type="Pfam" id="PF00415">
    <property type="entry name" value="RCC1"/>
    <property type="match status" value="2"/>
</dbReference>
<dbReference type="GO" id="GO:0007015">
    <property type="term" value="P:actin filament organization"/>
    <property type="evidence" value="ECO:0007669"/>
    <property type="project" value="TreeGrafter"/>
</dbReference>
<dbReference type="SUPFAM" id="SSF50985">
    <property type="entry name" value="RCC1/BLIP-II"/>
    <property type="match status" value="2"/>
</dbReference>
<protein>
    <submittedName>
        <fullName evidence="9">Myosin B, putative</fullName>
    </submittedName>
</protein>
<dbReference type="RefSeq" id="XP_004833774.1">
    <property type="nucleotide sequence ID" value="XM_004833717.1"/>
</dbReference>
<feature type="repeat" description="RCC1" evidence="6">
    <location>
        <begin position="1209"/>
        <end position="1265"/>
    </location>
</feature>
<dbReference type="SMART" id="SM00015">
    <property type="entry name" value="IQ"/>
    <property type="match status" value="4"/>
</dbReference>
<dbReference type="CDD" id="cd14886">
    <property type="entry name" value="MYSc_Myo25"/>
    <property type="match status" value="1"/>
</dbReference>
<evidence type="ECO:0000256" key="7">
    <source>
        <dbReference type="PROSITE-ProRule" id="PRU00782"/>
    </source>
</evidence>
<dbReference type="SUPFAM" id="SSF52540">
    <property type="entry name" value="P-loop containing nucleoside triphosphate hydrolases"/>
    <property type="match status" value="1"/>
</dbReference>
<feature type="repeat" description="RCC1" evidence="6">
    <location>
        <begin position="1266"/>
        <end position="1327"/>
    </location>
</feature>
<dbReference type="eggNOG" id="KOG1426">
    <property type="taxonomic scope" value="Eukaryota"/>
</dbReference>
<dbReference type="Pfam" id="PF00612">
    <property type="entry name" value="IQ"/>
    <property type="match status" value="3"/>
</dbReference>
<dbReference type="PROSITE" id="PS50012">
    <property type="entry name" value="RCC1_3"/>
    <property type="match status" value="3"/>
</dbReference>
<keyword evidence="2 7" id="KW-0067">ATP-binding</keyword>
<accession>L1LFX2</accession>
<proteinExistence type="inferred from homology"/>
<evidence type="ECO:0000256" key="4">
    <source>
        <dbReference type="ARBA" id="ARBA00023175"/>
    </source>
</evidence>
<dbReference type="InterPro" id="IPR036961">
    <property type="entry name" value="Kinesin_motor_dom_sf"/>
</dbReference>
<dbReference type="PROSITE" id="PS50096">
    <property type="entry name" value="IQ"/>
    <property type="match status" value="3"/>
</dbReference>
<dbReference type="GO" id="GO:0005737">
    <property type="term" value="C:cytoplasm"/>
    <property type="evidence" value="ECO:0007669"/>
    <property type="project" value="TreeGrafter"/>
</dbReference>
<dbReference type="Gene3D" id="1.20.5.190">
    <property type="match status" value="2"/>
</dbReference>
<keyword evidence="5 7" id="KW-0009">Actin-binding</keyword>
<dbReference type="Gene3D" id="1.20.5.4820">
    <property type="match status" value="1"/>
</dbReference>
<evidence type="ECO:0000256" key="2">
    <source>
        <dbReference type="ARBA" id="ARBA00022840"/>
    </source>
</evidence>
<dbReference type="GeneID" id="15807770"/>
<dbReference type="GO" id="GO:0000146">
    <property type="term" value="F:microfilament motor activity"/>
    <property type="evidence" value="ECO:0007669"/>
    <property type="project" value="TreeGrafter"/>
</dbReference>
<keyword evidence="1 7" id="KW-0547">Nucleotide-binding</keyword>
<dbReference type="PRINTS" id="PR00193">
    <property type="entry name" value="MYOSINHEAVY"/>
</dbReference>
<comment type="caution">
    <text evidence="9">The sequence shown here is derived from an EMBL/GenBank/DDBJ whole genome shotgun (WGS) entry which is preliminary data.</text>
</comment>
<feature type="binding site" evidence="7">
    <location>
        <begin position="190"/>
        <end position="197"/>
    </location>
    <ligand>
        <name>ATP</name>
        <dbReference type="ChEBI" id="CHEBI:30616"/>
    </ligand>
</feature>
<dbReference type="KEGG" id="beq:BEWA_043630"/>
<keyword evidence="10" id="KW-1185">Reference proteome</keyword>
<dbReference type="PANTHER" id="PTHR13140:SF270">
    <property type="entry name" value="MYOSIN-12"/>
    <property type="match status" value="1"/>
</dbReference>
<keyword evidence="3 7" id="KW-0518">Myosin</keyword>
<dbReference type="Gene3D" id="1.20.58.530">
    <property type="match status" value="1"/>
</dbReference>
<gene>
    <name evidence="9" type="ORF">BEWA_043630</name>
</gene>
<evidence type="ECO:0000256" key="3">
    <source>
        <dbReference type="ARBA" id="ARBA00023123"/>
    </source>
</evidence>
<dbReference type="EMBL" id="ACOU01000002">
    <property type="protein sequence ID" value="EKX74322.1"/>
    <property type="molecule type" value="Genomic_DNA"/>
</dbReference>
<dbReference type="PANTHER" id="PTHR13140">
    <property type="entry name" value="MYOSIN"/>
    <property type="match status" value="1"/>
</dbReference>
<feature type="domain" description="Myosin motor" evidence="8">
    <location>
        <begin position="91"/>
        <end position="766"/>
    </location>
</feature>
<reference evidence="9 10" key="1">
    <citation type="journal article" date="2012" name="BMC Genomics">
        <title>Comparative genomic analysis and phylogenetic position of Theileria equi.</title>
        <authorList>
            <person name="Kappmeyer L.S."/>
            <person name="Thiagarajan M."/>
            <person name="Herndon D.R."/>
            <person name="Ramsay J.D."/>
            <person name="Caler E."/>
            <person name="Djikeng A."/>
            <person name="Gillespie J.J."/>
            <person name="Lau A.O."/>
            <person name="Roalson E.H."/>
            <person name="Silva J.C."/>
            <person name="Silva M.G."/>
            <person name="Suarez C.E."/>
            <person name="Ueti M.W."/>
            <person name="Nene V.M."/>
            <person name="Mealey R.H."/>
            <person name="Knowles D.P."/>
            <person name="Brayton K.A."/>
        </authorList>
    </citation>
    <scope>NUCLEOTIDE SEQUENCE [LARGE SCALE GENOMIC DNA]</scope>
    <source>
        <strain evidence="9 10">WA</strain>
    </source>
</reference>
<evidence type="ECO:0000256" key="1">
    <source>
        <dbReference type="ARBA" id="ARBA00022741"/>
    </source>
</evidence>
<name>L1LFX2_THEEQ</name>
<dbReference type="InterPro" id="IPR009091">
    <property type="entry name" value="RCC1/BLIP-II"/>
</dbReference>
<evidence type="ECO:0000259" key="8">
    <source>
        <dbReference type="PROSITE" id="PS51456"/>
    </source>
</evidence>
<dbReference type="InterPro" id="IPR000408">
    <property type="entry name" value="Reg_chr_condens"/>
</dbReference>
<organism evidence="9 10">
    <name type="scientific">Theileria equi strain WA</name>
    <dbReference type="NCBI Taxonomy" id="1537102"/>
    <lineage>
        <taxon>Eukaryota</taxon>
        <taxon>Sar</taxon>
        <taxon>Alveolata</taxon>
        <taxon>Apicomplexa</taxon>
        <taxon>Aconoidasida</taxon>
        <taxon>Piroplasmida</taxon>
        <taxon>Theileriidae</taxon>
        <taxon>Theileria</taxon>
    </lineage>
</organism>
<evidence type="ECO:0000313" key="10">
    <source>
        <dbReference type="Proteomes" id="UP000031512"/>
    </source>
</evidence>
<sequence>MAIGDNSRHISGAKLVSKVKGNHFHRQESKVENINYMIGKNVWIKVDTDELFAEATVKSIDSELICVKYKGEEITLRIDDCLNNLSDIEPLHISDLVKIPHANSAVVLDILNKRFQNDVIYTYAGKLLVALNPFKQLSNLYGESVIKKYCGAITKFGFPPDLEPHSYAVAQSAMNGLINNNRSQSCIVSGESGAGKTETAKQLMSFFAYGQTSNDNKVQNAILGTNLLLESFGNAKTLNNNNSSRFGKFLKLLLNPDGGIKGGVLSSYMLELSRIEFQNENERNFHIFYQCIKGLSNEEKGIYGFLSLDSYKFLNKWKCYDAPGIDDIKDFAELRKQLKILFSEEDCVNFFKCISGILLLGNVEFEETSAMGVDNAAKISNDDTFQDMCNLLGIDPELARKAVTQKVVAINNSVIESSVTTAIAEVNTKAMAKDLYGALFEYCIDSVNQIIQFDSDANNWIGILDIYGFEYFEHNTYEQLLINYANERLQKYFINQVFQSEVNIYQEEGIDHSCIVFTDNSNILQIFDKPNQSIFSFLEEQCLIQTGSSEKFTQSCKSKINNDNFLPSKGEQCSFTIVHTAATVTYNTEEFVVKNKHKLSQSILDLLINSKNHLVCECSKKIPNENGNMKGKFLGSLFQKSILSLMNCLETTDSHFVRCIKTNQEKIPNFYNFKGVYDQLISLSILESIQTIHRGFAYKALFSEFIKENELLSSVSSSSQNSPEDLKANVKSILDNLAIPQSEYRIGKTKLFLRKNGWILLEQNFLQFTNMLKPMGDLLYRYYRSNLTKRIFNNTKALIIRLQSNIRRFNVQGCKMKKLEDISNFVGTFLILDFINRKDKKEAAAVFIQSFFRMYIIRKSYLDRLETFRKELIKQRVEKNLKLFKRCYNVLSITNYLKNIYRSALLNKSATIIASGWRMHLAIKLANELRISKIREFSAIFIQKHIRGYLQRKIYTYIREITPYIILIQAFARGYLIRKRFDGNYKHFTSIRRRLKFSKCLVFLQNSIRAITARNLLYVFYQDVLTIQSFFWTRYWYREFYRIQNADAIIKSTWRSYKFKSIIRDEKEKLLIRSQKREVEDITRTETLTSLLIFNKYKNSVDSWLPIHINVSTSLKEFYPRGWSQTLLHIINLNGKRTITGLSMGAFHTVVVLDGIYVHTFGLNDRGQLGTSIKHQKETSEPITIIKERLLIKDVQCGIEHTLLLLNDGSVYSWGFNKHGQCGIGCKDEIVDKPTLVRFPVLNGAPVIISKISAGEYHNLALTEDGRLYIWGRGTHTNLAVCSDKTKLSDIFKPLEIFSSHGNRYSGPRKIKNIFCGKQVTYLLSEEDNLYSFGNSYNGQLGHNTVDRPSNGLHMDRLQVLGIGKVALFAHGPNFTISTDIFGNIYQWGTILTVNPDTNEYSKVVIHKPIPVDIDKDVIGSPPVKITIGWWETTILTEDLTVWGWNYSVIGATIRPVLYRYSILDDVSCSDILSLSSPALSSTLVKL</sequence>
<evidence type="ECO:0000256" key="5">
    <source>
        <dbReference type="ARBA" id="ARBA00023203"/>
    </source>
</evidence>
<dbReference type="Pfam" id="PF00063">
    <property type="entry name" value="Myosin_head"/>
    <property type="match status" value="1"/>
</dbReference>
<dbReference type="InterPro" id="IPR027417">
    <property type="entry name" value="P-loop_NTPase"/>
</dbReference>
<comment type="similarity">
    <text evidence="7">Belongs to the TRAFAC class myosin-kinesin ATPase superfamily. Myosin family.</text>
</comment>
<dbReference type="VEuPathDB" id="PiroplasmaDB:BEWA_043630"/>
<dbReference type="Gene3D" id="2.130.10.30">
    <property type="entry name" value="Regulator of chromosome condensation 1/beta-lactamase-inhibitor protein II"/>
    <property type="match status" value="1"/>
</dbReference>
<dbReference type="GO" id="GO:0016020">
    <property type="term" value="C:membrane"/>
    <property type="evidence" value="ECO:0007669"/>
    <property type="project" value="TreeGrafter"/>
</dbReference>
<dbReference type="InterPro" id="IPR001609">
    <property type="entry name" value="Myosin_head_motor_dom-like"/>
</dbReference>
<evidence type="ECO:0000256" key="6">
    <source>
        <dbReference type="PROSITE-ProRule" id="PRU00235"/>
    </source>
</evidence>